<dbReference type="Pfam" id="PF01425">
    <property type="entry name" value="Amidase"/>
    <property type="match status" value="1"/>
</dbReference>
<dbReference type="InterPro" id="IPR000120">
    <property type="entry name" value="Amidase"/>
</dbReference>
<dbReference type="RefSeq" id="WP_121168405.1">
    <property type="nucleotide sequence ID" value="NZ_RAPE01000004.1"/>
</dbReference>
<dbReference type="InterPro" id="IPR036928">
    <property type="entry name" value="AS_sf"/>
</dbReference>
<sequence>MISAHTTLTDLARALRAGQISSVDIVTGCLGRIRAQDGVLGAFSEVYEEEALAAAEGMDKLRQAGISFGPLHGLPIALKDLIEWKGHGCEFGSLSMKGRKSEVTAPALQRLLGAGMIPLGRTEMVEFAFGGWGANEKRGTPRNPYDLNQARIAGGSSSGSGVAVASGMCPAAIGSDTGGSVRIPASLTGLVGLKVTYGRISLEGCLSLSRTLDSLGPMTLSVDDAALLYHAMREDARPDAPHAPLRHDQLTVEGRNVAVMAPRGFPISVSPDIEAAYQAAQDALGAAGVRLHETDLPFDFAELTELNGLLIAAEAYHVHREYIHDDGVPINDAVRERVLKGASVSASDYFSALETRQAHVARYRDYMRRFDAILTPAIPFTAPTLDEVDESAAPLAQFTRPANYLSTCALSIPTGVDGRNLPHGVQLMGTPYGEEMILALGRALEQRLAPMPRPDLSVLKTPERVHA</sequence>
<reference evidence="2 3" key="1">
    <citation type="submission" date="2018-09" db="EMBL/GenBank/DDBJ databases">
        <title>Roseovarius spongiae sp. nov., isolated from a marine sponge.</title>
        <authorList>
            <person name="Zhuang L."/>
            <person name="Luo L."/>
        </authorList>
    </citation>
    <scope>NUCLEOTIDE SEQUENCE [LARGE SCALE GENOMIC DNA]</scope>
    <source>
        <strain evidence="2 3">HN-E21</strain>
    </source>
</reference>
<dbReference type="PROSITE" id="PS00571">
    <property type="entry name" value="AMIDASES"/>
    <property type="match status" value="1"/>
</dbReference>
<dbReference type="OrthoDB" id="9777859at2"/>
<dbReference type="InterPro" id="IPR020556">
    <property type="entry name" value="Amidase_CS"/>
</dbReference>
<dbReference type="Proteomes" id="UP000281128">
    <property type="component" value="Unassembled WGS sequence"/>
</dbReference>
<feature type="domain" description="Amidase" evidence="1">
    <location>
        <begin position="24"/>
        <end position="438"/>
    </location>
</feature>
<protein>
    <submittedName>
        <fullName evidence="2">Amidase</fullName>
    </submittedName>
</protein>
<accession>A0A3A8B8C8</accession>
<name>A0A3A8B8C8_9RHOB</name>
<dbReference type="PANTHER" id="PTHR11895">
    <property type="entry name" value="TRANSAMIDASE"/>
    <property type="match status" value="1"/>
</dbReference>
<evidence type="ECO:0000313" key="3">
    <source>
        <dbReference type="Proteomes" id="UP000281128"/>
    </source>
</evidence>
<organism evidence="2 3">
    <name type="scientific">Roseovarius spongiae</name>
    <dbReference type="NCBI Taxonomy" id="2320272"/>
    <lineage>
        <taxon>Bacteria</taxon>
        <taxon>Pseudomonadati</taxon>
        <taxon>Pseudomonadota</taxon>
        <taxon>Alphaproteobacteria</taxon>
        <taxon>Rhodobacterales</taxon>
        <taxon>Roseobacteraceae</taxon>
        <taxon>Roseovarius</taxon>
    </lineage>
</organism>
<evidence type="ECO:0000313" key="2">
    <source>
        <dbReference type="EMBL" id="RKF13584.1"/>
    </source>
</evidence>
<comment type="caution">
    <text evidence="2">The sequence shown here is derived from an EMBL/GenBank/DDBJ whole genome shotgun (WGS) entry which is preliminary data.</text>
</comment>
<dbReference type="PANTHER" id="PTHR11895:SF176">
    <property type="entry name" value="AMIDASE AMID-RELATED"/>
    <property type="match status" value="1"/>
</dbReference>
<evidence type="ECO:0000259" key="1">
    <source>
        <dbReference type="Pfam" id="PF01425"/>
    </source>
</evidence>
<dbReference type="InterPro" id="IPR023631">
    <property type="entry name" value="Amidase_dom"/>
</dbReference>
<gene>
    <name evidence="2" type="ORF">D6850_14980</name>
</gene>
<dbReference type="SUPFAM" id="SSF75304">
    <property type="entry name" value="Amidase signature (AS) enzymes"/>
    <property type="match status" value="1"/>
</dbReference>
<dbReference type="Gene3D" id="3.90.1300.10">
    <property type="entry name" value="Amidase signature (AS) domain"/>
    <property type="match status" value="1"/>
</dbReference>
<dbReference type="GO" id="GO:0003824">
    <property type="term" value="F:catalytic activity"/>
    <property type="evidence" value="ECO:0007669"/>
    <property type="project" value="InterPro"/>
</dbReference>
<proteinExistence type="predicted"/>
<keyword evidence="3" id="KW-1185">Reference proteome</keyword>
<dbReference type="EMBL" id="RAPE01000004">
    <property type="protein sequence ID" value="RKF13584.1"/>
    <property type="molecule type" value="Genomic_DNA"/>
</dbReference>
<dbReference type="AlphaFoldDB" id="A0A3A8B8C8"/>